<organism evidence="2 3">
    <name type="scientific">Mya arenaria</name>
    <name type="common">Soft-shell clam</name>
    <dbReference type="NCBI Taxonomy" id="6604"/>
    <lineage>
        <taxon>Eukaryota</taxon>
        <taxon>Metazoa</taxon>
        <taxon>Spiralia</taxon>
        <taxon>Lophotrochozoa</taxon>
        <taxon>Mollusca</taxon>
        <taxon>Bivalvia</taxon>
        <taxon>Autobranchia</taxon>
        <taxon>Heteroconchia</taxon>
        <taxon>Euheterodonta</taxon>
        <taxon>Imparidentia</taxon>
        <taxon>Neoheterodontei</taxon>
        <taxon>Myida</taxon>
        <taxon>Myoidea</taxon>
        <taxon>Myidae</taxon>
        <taxon>Mya</taxon>
    </lineage>
</organism>
<dbReference type="Pfam" id="PF05699">
    <property type="entry name" value="Dimer_Tnp_hAT"/>
    <property type="match status" value="1"/>
</dbReference>
<dbReference type="Proteomes" id="UP001164746">
    <property type="component" value="Chromosome 4"/>
</dbReference>
<evidence type="ECO:0000313" key="2">
    <source>
        <dbReference type="EMBL" id="WAR02692.1"/>
    </source>
</evidence>
<dbReference type="InterPro" id="IPR008906">
    <property type="entry name" value="HATC_C_dom"/>
</dbReference>
<evidence type="ECO:0000259" key="1">
    <source>
        <dbReference type="Pfam" id="PF05699"/>
    </source>
</evidence>
<evidence type="ECO:0000313" key="3">
    <source>
        <dbReference type="Proteomes" id="UP001164746"/>
    </source>
</evidence>
<protein>
    <recommendedName>
        <fullName evidence="1">HAT C-terminal dimerisation domain-containing protein</fullName>
    </recommendedName>
</protein>
<sequence>MCPMHLYSNIHSANITSCECERSVSALSLVKTKLRATIGQDRLSSLCLLSIHRDVKIDIAKVVALFAKKNPGRMALPSVLLDSV</sequence>
<feature type="domain" description="HAT C-terminal dimerisation" evidence="1">
    <location>
        <begin position="6"/>
        <end position="54"/>
    </location>
</feature>
<keyword evidence="3" id="KW-1185">Reference proteome</keyword>
<proteinExistence type="predicted"/>
<accession>A0ABY7DY81</accession>
<gene>
    <name evidence="2" type="ORF">MAR_009250</name>
</gene>
<reference evidence="2" key="1">
    <citation type="submission" date="2022-11" db="EMBL/GenBank/DDBJ databases">
        <title>Centuries of genome instability and evolution in soft-shell clam transmissible cancer (bioRxiv).</title>
        <authorList>
            <person name="Hart S.F.M."/>
            <person name="Yonemitsu M.A."/>
            <person name="Giersch R.M."/>
            <person name="Beal B.F."/>
            <person name="Arriagada G."/>
            <person name="Davis B.W."/>
            <person name="Ostrander E.A."/>
            <person name="Goff S.P."/>
            <person name="Metzger M.J."/>
        </authorList>
    </citation>
    <scope>NUCLEOTIDE SEQUENCE</scope>
    <source>
        <strain evidence="2">MELC-2E11</strain>
        <tissue evidence="2">Siphon/mantle</tissue>
    </source>
</reference>
<name>A0ABY7DY81_MYAAR</name>
<dbReference type="EMBL" id="CP111015">
    <property type="protein sequence ID" value="WAR02692.1"/>
    <property type="molecule type" value="Genomic_DNA"/>
</dbReference>